<feature type="domain" description="Protein FecR C-terminal" evidence="3">
    <location>
        <begin position="311"/>
        <end position="379"/>
    </location>
</feature>
<accession>A0ABR7XLX4</accession>
<dbReference type="InterPro" id="IPR032508">
    <property type="entry name" value="FecR_C"/>
</dbReference>
<dbReference type="Proteomes" id="UP000651112">
    <property type="component" value="Unassembled WGS sequence"/>
</dbReference>
<dbReference type="InterPro" id="IPR012373">
    <property type="entry name" value="Ferrdict_sens_TM"/>
</dbReference>
<evidence type="ECO:0000256" key="1">
    <source>
        <dbReference type="SAM" id="Phobius"/>
    </source>
</evidence>
<evidence type="ECO:0000259" key="3">
    <source>
        <dbReference type="Pfam" id="PF16344"/>
    </source>
</evidence>
<dbReference type="EMBL" id="JACNYL010000001">
    <property type="protein sequence ID" value="MBD1420173.1"/>
    <property type="molecule type" value="Genomic_DNA"/>
</dbReference>
<dbReference type="Pfam" id="PF04773">
    <property type="entry name" value="FecR"/>
    <property type="match status" value="1"/>
</dbReference>
<dbReference type="Pfam" id="PF16344">
    <property type="entry name" value="FecR_C"/>
    <property type="match status" value="1"/>
</dbReference>
<keyword evidence="1" id="KW-0812">Transmembrane</keyword>
<sequence length="381" mass="43246">MKGQKYNARDILYRYIKGQCTQEEQAWVEDWYKENYSADFEIDSFLAEEHFSSVWQDLQLDLDKKSTWSFRKIAAIAASVAIILGISTFYLLRPLSLEDQQIAVQQQESQIKAGRNQALLTLGDGQKIHLDNVAIGDHVTENNIMITKLDDGTLVYTADALSAPLQEETYHTISTPRGGQYKVVLPDHSIVWLNAASSLRFPTAFKGSTRTVELIGEGYFEITHHQHKPFIVMSQDQQTIVKGTKFNITAYPDDPDKITTLLQGSVLVKNSRYTKAAEVLLQPNEQAILQQNTIVKSKVEATDAVAWKNGKFIFNDTPLQTIMQQLARWYDIEVVYSTSIKGITFTGAVSRFDDIQDVLRKISLTESIQFETKGRRVMVRH</sequence>
<protein>
    <submittedName>
        <fullName evidence="4">DUF4974 domain-containing protein</fullName>
    </submittedName>
</protein>
<feature type="transmembrane region" description="Helical" evidence="1">
    <location>
        <begin position="73"/>
        <end position="92"/>
    </location>
</feature>
<keyword evidence="1" id="KW-0472">Membrane</keyword>
<dbReference type="Gene3D" id="2.60.120.1440">
    <property type="match status" value="1"/>
</dbReference>
<name>A0ABR7XLX4_9SPHI</name>
<evidence type="ECO:0000313" key="5">
    <source>
        <dbReference type="Proteomes" id="UP000651112"/>
    </source>
</evidence>
<comment type="caution">
    <text evidence="4">The sequence shown here is derived from an EMBL/GenBank/DDBJ whole genome shotgun (WGS) entry which is preliminary data.</text>
</comment>
<feature type="domain" description="FecR protein" evidence="2">
    <location>
        <begin position="172"/>
        <end position="266"/>
    </location>
</feature>
<keyword evidence="5" id="KW-1185">Reference proteome</keyword>
<reference evidence="4 5" key="1">
    <citation type="submission" date="2020-08" db="EMBL/GenBank/DDBJ databases">
        <title>Sphingobacterium sp. DN00404 isolated from aquaculture water.</title>
        <authorList>
            <person name="Zhang M."/>
        </authorList>
    </citation>
    <scope>NUCLEOTIDE SEQUENCE [LARGE SCALE GENOMIC DNA]</scope>
    <source>
        <strain evidence="4 5">KCTC 42746</strain>
    </source>
</reference>
<keyword evidence="1" id="KW-1133">Transmembrane helix</keyword>
<dbReference type="PIRSF" id="PIRSF018266">
    <property type="entry name" value="FecR"/>
    <property type="match status" value="1"/>
</dbReference>
<proteinExistence type="predicted"/>
<dbReference type="RefSeq" id="WP_190311970.1">
    <property type="nucleotide sequence ID" value="NZ_JACNYL010000001.1"/>
</dbReference>
<evidence type="ECO:0000313" key="4">
    <source>
        <dbReference type="EMBL" id="MBD1420173.1"/>
    </source>
</evidence>
<gene>
    <name evidence="4" type="ORF">H8B21_01190</name>
</gene>
<organism evidence="4 5">
    <name type="scientific">Sphingobacterium chuzhouense</name>
    <dbReference type="NCBI Taxonomy" id="1742264"/>
    <lineage>
        <taxon>Bacteria</taxon>
        <taxon>Pseudomonadati</taxon>
        <taxon>Bacteroidota</taxon>
        <taxon>Sphingobacteriia</taxon>
        <taxon>Sphingobacteriales</taxon>
        <taxon>Sphingobacteriaceae</taxon>
        <taxon>Sphingobacterium</taxon>
    </lineage>
</organism>
<evidence type="ECO:0000259" key="2">
    <source>
        <dbReference type="Pfam" id="PF04773"/>
    </source>
</evidence>
<dbReference type="Gene3D" id="3.55.50.30">
    <property type="match status" value="1"/>
</dbReference>
<dbReference type="PANTHER" id="PTHR30273:SF2">
    <property type="entry name" value="PROTEIN FECR"/>
    <property type="match status" value="1"/>
</dbReference>
<dbReference type="InterPro" id="IPR006860">
    <property type="entry name" value="FecR"/>
</dbReference>
<dbReference type="PANTHER" id="PTHR30273">
    <property type="entry name" value="PERIPLASMIC SIGNAL SENSOR AND SIGMA FACTOR ACTIVATOR FECR-RELATED"/>
    <property type="match status" value="1"/>
</dbReference>